<evidence type="ECO:0000256" key="1">
    <source>
        <dbReference type="ARBA" id="ARBA00008857"/>
    </source>
</evidence>
<evidence type="ECO:0000259" key="7">
    <source>
        <dbReference type="PROSITE" id="PS51900"/>
    </source>
</evidence>
<name>A0A059G2V7_9PROT</name>
<dbReference type="GO" id="GO:0006310">
    <property type="term" value="P:DNA recombination"/>
    <property type="evidence" value="ECO:0007669"/>
    <property type="project" value="UniProtKB-KW"/>
</dbReference>
<evidence type="ECO:0000313" key="9">
    <source>
        <dbReference type="Proteomes" id="UP000024942"/>
    </source>
</evidence>
<sequence length="418" mass="46553">MSSRKHKLTQIFIDSVEPEDKRFIIWDTEIAAFGLRVMPTGVKSFIIRYRIGQGRLARERMVTLGKTTDLRCEAARSKAKDFRSEARIGLDPEAERRRDERGIMKVSALIELWGKEAAPFNRRTGAPRKPQRYNDDIRLLRVHVNPILGKMPITEVKKHDIVRLRDGIASGATAKKQKTKSRGIQEVKGGMGTARRTIAMLKSVFAYALDLELLEKNPCHGVRIPPGVQRERYLTQAEAQRLGEVLSSFEARGEAASAIRIIRLLSLTGARRGEIMELKWSEIDFERGFLRLDATKSGKSIRPISGAAQKLLSEAPRAHETWVFPDAKGTGPYQGLPKIWREVREAAGLEDFRMHDLRHSFASFGAANGLSLPIIGALLGHKNTSTTQRYAHLTDIAARQAANDVSDMVAAALGVSTG</sequence>
<dbReference type="SUPFAM" id="SSF56349">
    <property type="entry name" value="DNA breaking-rejoining enzymes"/>
    <property type="match status" value="1"/>
</dbReference>
<evidence type="ECO:0000256" key="4">
    <source>
        <dbReference type="ARBA" id="ARBA00023172"/>
    </source>
</evidence>
<keyword evidence="2" id="KW-0229">DNA integration</keyword>
<dbReference type="EMBL" id="ARYL01000037">
    <property type="protein sequence ID" value="KDA01064.1"/>
    <property type="molecule type" value="Genomic_DNA"/>
</dbReference>
<dbReference type="InterPro" id="IPR011010">
    <property type="entry name" value="DNA_brk_join_enz"/>
</dbReference>
<feature type="domain" description="Tyr recombinase" evidence="6">
    <location>
        <begin position="229"/>
        <end position="403"/>
    </location>
</feature>
<dbReference type="Gene3D" id="1.10.443.10">
    <property type="entry name" value="Intergrase catalytic core"/>
    <property type="match status" value="1"/>
</dbReference>
<dbReference type="GO" id="GO:0015074">
    <property type="term" value="P:DNA integration"/>
    <property type="evidence" value="ECO:0007669"/>
    <property type="project" value="UniProtKB-KW"/>
</dbReference>
<dbReference type="InterPro" id="IPR025166">
    <property type="entry name" value="Integrase_DNA_bind_dom"/>
</dbReference>
<dbReference type="InterPro" id="IPR010998">
    <property type="entry name" value="Integrase_recombinase_N"/>
</dbReference>
<evidence type="ECO:0000313" key="8">
    <source>
        <dbReference type="EMBL" id="KDA01064.1"/>
    </source>
</evidence>
<dbReference type="PANTHER" id="PTHR30629">
    <property type="entry name" value="PROPHAGE INTEGRASE"/>
    <property type="match status" value="1"/>
</dbReference>
<keyword evidence="4" id="KW-0233">DNA recombination</keyword>
<dbReference type="Gene3D" id="1.10.150.130">
    <property type="match status" value="1"/>
</dbReference>
<dbReference type="OrthoDB" id="6388170at2"/>
<dbReference type="Proteomes" id="UP000024942">
    <property type="component" value="Unassembled WGS sequence"/>
</dbReference>
<dbReference type="GO" id="GO:0003677">
    <property type="term" value="F:DNA binding"/>
    <property type="evidence" value="ECO:0007669"/>
    <property type="project" value="UniProtKB-UniRule"/>
</dbReference>
<proteinExistence type="inferred from homology"/>
<dbReference type="CDD" id="cd00796">
    <property type="entry name" value="INT_Rci_Hp1_C"/>
    <property type="match status" value="1"/>
</dbReference>
<dbReference type="Pfam" id="PF13356">
    <property type="entry name" value="Arm-DNA-bind_3"/>
    <property type="match status" value="1"/>
</dbReference>
<protein>
    <submittedName>
        <fullName evidence="8">Phage integrase</fullName>
    </submittedName>
</protein>
<dbReference type="PANTHER" id="PTHR30629:SF2">
    <property type="entry name" value="PROPHAGE INTEGRASE INTS-RELATED"/>
    <property type="match status" value="1"/>
</dbReference>
<organism evidence="8 9">
    <name type="scientific">Hyphomonas oceanitis SCH89</name>
    <dbReference type="NCBI Taxonomy" id="1280953"/>
    <lineage>
        <taxon>Bacteria</taxon>
        <taxon>Pseudomonadati</taxon>
        <taxon>Pseudomonadota</taxon>
        <taxon>Alphaproteobacteria</taxon>
        <taxon>Hyphomonadales</taxon>
        <taxon>Hyphomonadaceae</taxon>
        <taxon>Hyphomonas</taxon>
    </lineage>
</organism>
<gene>
    <name evidence="8" type="ORF">HOC_17376</name>
</gene>
<accession>A0A059G2V7</accession>
<reference evidence="8 9" key="1">
    <citation type="journal article" date="2014" name="Antonie Van Leeuwenhoek">
        <title>Hyphomonas beringensis sp. nov. and Hyphomonas chukchiensis sp. nov., isolated from surface seawater of the Bering Sea and Chukchi Sea.</title>
        <authorList>
            <person name="Li C."/>
            <person name="Lai Q."/>
            <person name="Li G."/>
            <person name="Dong C."/>
            <person name="Wang J."/>
            <person name="Liao Y."/>
            <person name="Shao Z."/>
        </authorList>
    </citation>
    <scope>NUCLEOTIDE SEQUENCE [LARGE SCALE GENOMIC DNA]</scope>
    <source>
        <strain evidence="8 9">SCH89</strain>
    </source>
</reference>
<evidence type="ECO:0000259" key="6">
    <source>
        <dbReference type="PROSITE" id="PS51898"/>
    </source>
</evidence>
<dbReference type="InterPro" id="IPR002104">
    <property type="entry name" value="Integrase_catalytic"/>
</dbReference>
<keyword evidence="9" id="KW-1185">Reference proteome</keyword>
<dbReference type="PROSITE" id="PS51900">
    <property type="entry name" value="CB"/>
    <property type="match status" value="1"/>
</dbReference>
<dbReference type="AlphaFoldDB" id="A0A059G2V7"/>
<dbReference type="Pfam" id="PF00589">
    <property type="entry name" value="Phage_integrase"/>
    <property type="match status" value="1"/>
</dbReference>
<dbReference type="InterPro" id="IPR038488">
    <property type="entry name" value="Integrase_DNA-bd_sf"/>
</dbReference>
<evidence type="ECO:0000256" key="2">
    <source>
        <dbReference type="ARBA" id="ARBA00022908"/>
    </source>
</evidence>
<dbReference type="PATRIC" id="fig|1280953.3.peg.3480"/>
<dbReference type="InterPro" id="IPR044068">
    <property type="entry name" value="CB"/>
</dbReference>
<comment type="caution">
    <text evidence="8">The sequence shown here is derived from an EMBL/GenBank/DDBJ whole genome shotgun (WGS) entry which is preliminary data.</text>
</comment>
<evidence type="ECO:0000256" key="3">
    <source>
        <dbReference type="ARBA" id="ARBA00023125"/>
    </source>
</evidence>
<keyword evidence="3 5" id="KW-0238">DNA-binding</keyword>
<dbReference type="Gene3D" id="3.30.160.390">
    <property type="entry name" value="Integrase, DNA-binding domain"/>
    <property type="match status" value="1"/>
</dbReference>
<feature type="domain" description="Core-binding (CB)" evidence="7">
    <location>
        <begin position="104"/>
        <end position="209"/>
    </location>
</feature>
<dbReference type="PROSITE" id="PS51898">
    <property type="entry name" value="TYR_RECOMBINASE"/>
    <property type="match status" value="1"/>
</dbReference>
<dbReference type="InterPro" id="IPR013762">
    <property type="entry name" value="Integrase-like_cat_sf"/>
</dbReference>
<comment type="similarity">
    <text evidence="1">Belongs to the 'phage' integrase family.</text>
</comment>
<dbReference type="InterPro" id="IPR050808">
    <property type="entry name" value="Phage_Integrase"/>
</dbReference>
<evidence type="ECO:0000256" key="5">
    <source>
        <dbReference type="PROSITE-ProRule" id="PRU01248"/>
    </source>
</evidence>
<dbReference type="eggNOG" id="COG0582">
    <property type="taxonomic scope" value="Bacteria"/>
</dbReference>
<dbReference type="RefSeq" id="WP_035540913.1">
    <property type="nucleotide sequence ID" value="NZ_ARYL01000037.1"/>
</dbReference>